<evidence type="ECO:0000313" key="1">
    <source>
        <dbReference type="EMBL" id="TFU89796.1"/>
    </source>
</evidence>
<dbReference type="EMBL" id="SPPK01000002">
    <property type="protein sequence ID" value="TFU89796.1"/>
    <property type="molecule type" value="Genomic_DNA"/>
</dbReference>
<dbReference type="SUPFAM" id="SSF56300">
    <property type="entry name" value="Metallo-dependent phosphatases"/>
    <property type="match status" value="1"/>
</dbReference>
<evidence type="ECO:0000313" key="2">
    <source>
        <dbReference type="Proteomes" id="UP000298285"/>
    </source>
</evidence>
<gene>
    <name evidence="1" type="ORF">E4T88_07220</name>
</gene>
<proteinExistence type="predicted"/>
<dbReference type="RefSeq" id="WP_135104793.1">
    <property type="nucleotide sequence ID" value="NZ_JADGKW010000002.1"/>
</dbReference>
<dbReference type="AlphaFoldDB" id="A0A4Y9IND7"/>
<sequence>MKRIYLFIAFVISILFLSCNKEDDIDIRTSTGLYGEANKTLQRFKDWRRNDDVIIFPIITDLHSGGNDKYKHISYVMQTDSLFGYDFIAHLGDFGIDVDKTNTLLKEISTIHEKYNKLTIFCKGNHEDFISNVAFSNSLQVPSLNKSKYKVNIYSNGAFGYYDIDNKKTRIFFLNTSDSISYCIRKKQLQYVIDNLSTIPNNDWCVVFLGHWCPHPIGYWNNSTSQKINHKTFMKILESYASKKNGVADISENINLSWDFTKAKGKLVGYLCGDSHFDTQVKDNGVNYIITQGYGTISESQKPQGAITTPFDYNKQMLVDIVAIKPSEGKMKFFRLGAGSSNRDREFYF</sequence>
<dbReference type="PROSITE" id="PS51257">
    <property type="entry name" value="PROKAR_LIPOPROTEIN"/>
    <property type="match status" value="1"/>
</dbReference>
<dbReference type="Proteomes" id="UP000298285">
    <property type="component" value="Unassembled WGS sequence"/>
</dbReference>
<dbReference type="OrthoDB" id="9808081at2"/>
<accession>A0A4Y9IND7</accession>
<organism evidence="1 2">
    <name type="scientific">Dysgonomonas mossii</name>
    <dbReference type="NCBI Taxonomy" id="163665"/>
    <lineage>
        <taxon>Bacteria</taxon>
        <taxon>Pseudomonadati</taxon>
        <taxon>Bacteroidota</taxon>
        <taxon>Bacteroidia</taxon>
        <taxon>Bacteroidales</taxon>
        <taxon>Dysgonomonadaceae</taxon>
        <taxon>Dysgonomonas</taxon>
    </lineage>
</organism>
<dbReference type="Gene3D" id="3.60.21.10">
    <property type="match status" value="1"/>
</dbReference>
<name>A0A4Y9IND7_9BACT</name>
<protein>
    <submittedName>
        <fullName evidence="1">Uncharacterized protein</fullName>
    </submittedName>
</protein>
<dbReference type="InterPro" id="IPR029052">
    <property type="entry name" value="Metallo-depent_PP-like"/>
</dbReference>
<comment type="caution">
    <text evidence="1">The sequence shown here is derived from an EMBL/GenBank/DDBJ whole genome shotgun (WGS) entry which is preliminary data.</text>
</comment>
<reference evidence="1 2" key="1">
    <citation type="submission" date="2019-03" db="EMBL/GenBank/DDBJ databases">
        <title>Diversity of the mouse oral microbiome.</title>
        <authorList>
            <person name="Joseph S."/>
            <person name="Aduse-Opoku J."/>
            <person name="Curtis M."/>
            <person name="Wade W."/>
            <person name="Hashim A."/>
        </authorList>
    </citation>
    <scope>NUCLEOTIDE SEQUENCE [LARGE SCALE GENOMIC DNA]</scope>
    <source>
        <strain evidence="1 2">P11</strain>
    </source>
</reference>